<feature type="transmembrane region" description="Helical" evidence="7">
    <location>
        <begin position="333"/>
        <end position="354"/>
    </location>
</feature>
<accession>A0ABQ4NN77</accession>
<feature type="transmembrane region" description="Helical" evidence="7">
    <location>
        <begin position="12"/>
        <end position="39"/>
    </location>
</feature>
<evidence type="ECO:0000256" key="1">
    <source>
        <dbReference type="ARBA" id="ARBA00004651"/>
    </source>
</evidence>
<feature type="transmembrane region" description="Helical" evidence="7">
    <location>
        <begin position="390"/>
        <end position="408"/>
    </location>
</feature>
<feature type="transmembrane region" description="Helical" evidence="7">
    <location>
        <begin position="152"/>
        <end position="177"/>
    </location>
</feature>
<feature type="transmembrane region" description="Helical" evidence="7">
    <location>
        <begin position="183"/>
        <end position="202"/>
    </location>
</feature>
<keyword evidence="3" id="KW-1003">Cell membrane</keyword>
<feature type="transmembrane region" description="Helical" evidence="7">
    <location>
        <begin position="222"/>
        <end position="241"/>
    </location>
</feature>
<proteinExistence type="inferred from homology"/>
<gene>
    <name evidence="8" type="ORF">JANAI62_24690</name>
</gene>
<evidence type="ECO:0000256" key="4">
    <source>
        <dbReference type="ARBA" id="ARBA00022692"/>
    </source>
</evidence>
<organism evidence="8 9">
    <name type="scientific">Jannaschia pagri</name>
    <dbReference type="NCBI Taxonomy" id="2829797"/>
    <lineage>
        <taxon>Bacteria</taxon>
        <taxon>Pseudomonadati</taxon>
        <taxon>Pseudomonadota</taxon>
        <taxon>Alphaproteobacteria</taxon>
        <taxon>Rhodobacterales</taxon>
        <taxon>Roseobacteraceae</taxon>
        <taxon>Jannaschia</taxon>
    </lineage>
</organism>
<evidence type="ECO:0000256" key="5">
    <source>
        <dbReference type="ARBA" id="ARBA00022989"/>
    </source>
</evidence>
<reference evidence="8 9" key="1">
    <citation type="submission" date="2021-05" db="EMBL/GenBank/DDBJ databases">
        <title>Bacteria Genome sequencing.</title>
        <authorList>
            <person name="Takabe Y."/>
            <person name="Nakajima Y."/>
            <person name="Suzuki S."/>
            <person name="Shiozaki T."/>
        </authorList>
    </citation>
    <scope>NUCLEOTIDE SEQUENCE [LARGE SCALE GENOMIC DNA]</scope>
    <source>
        <strain evidence="8 9">AI_62</strain>
    </source>
</reference>
<evidence type="ECO:0000256" key="2">
    <source>
        <dbReference type="ARBA" id="ARBA00007430"/>
    </source>
</evidence>
<dbReference type="PANTHER" id="PTHR30250:SF10">
    <property type="entry name" value="LIPOPOLYSACCHARIDE BIOSYNTHESIS PROTEIN WZXC"/>
    <property type="match status" value="1"/>
</dbReference>
<dbReference type="PANTHER" id="PTHR30250">
    <property type="entry name" value="PST FAMILY PREDICTED COLANIC ACID TRANSPORTER"/>
    <property type="match status" value="1"/>
</dbReference>
<evidence type="ECO:0000313" key="8">
    <source>
        <dbReference type="EMBL" id="GIT95846.1"/>
    </source>
</evidence>
<dbReference type="RefSeq" id="WP_220749334.1">
    <property type="nucleotide sequence ID" value="NZ_BPFH01000004.1"/>
</dbReference>
<feature type="transmembrane region" description="Helical" evidence="7">
    <location>
        <begin position="366"/>
        <end position="384"/>
    </location>
</feature>
<evidence type="ECO:0000313" key="9">
    <source>
        <dbReference type="Proteomes" id="UP000786693"/>
    </source>
</evidence>
<dbReference type="InterPro" id="IPR050833">
    <property type="entry name" value="Poly_Biosynth_Transport"/>
</dbReference>
<dbReference type="Proteomes" id="UP000786693">
    <property type="component" value="Unassembled WGS sequence"/>
</dbReference>
<evidence type="ECO:0000256" key="6">
    <source>
        <dbReference type="ARBA" id="ARBA00023136"/>
    </source>
</evidence>
<feature type="transmembrane region" description="Helical" evidence="7">
    <location>
        <begin position="453"/>
        <end position="475"/>
    </location>
</feature>
<dbReference type="Pfam" id="PF13440">
    <property type="entry name" value="Polysacc_synt_3"/>
    <property type="match status" value="1"/>
</dbReference>
<feature type="transmembrane region" description="Helical" evidence="7">
    <location>
        <begin position="253"/>
        <end position="273"/>
    </location>
</feature>
<evidence type="ECO:0000256" key="3">
    <source>
        <dbReference type="ARBA" id="ARBA00022475"/>
    </source>
</evidence>
<evidence type="ECO:0000256" key="7">
    <source>
        <dbReference type="SAM" id="Phobius"/>
    </source>
</evidence>
<keyword evidence="6 7" id="KW-0472">Membrane</keyword>
<feature type="transmembrane region" description="Helical" evidence="7">
    <location>
        <begin position="293"/>
        <end position="313"/>
    </location>
</feature>
<keyword evidence="9" id="KW-1185">Reference proteome</keyword>
<feature type="transmembrane region" description="Helical" evidence="7">
    <location>
        <begin position="45"/>
        <end position="62"/>
    </location>
</feature>
<feature type="transmembrane region" description="Helical" evidence="7">
    <location>
        <begin position="83"/>
        <end position="108"/>
    </location>
</feature>
<dbReference type="EMBL" id="BPFH01000004">
    <property type="protein sequence ID" value="GIT95846.1"/>
    <property type="molecule type" value="Genomic_DNA"/>
</dbReference>
<comment type="similarity">
    <text evidence="2">Belongs to the polysaccharide synthase family.</text>
</comment>
<feature type="transmembrane region" description="Helical" evidence="7">
    <location>
        <begin position="114"/>
        <end position="131"/>
    </location>
</feature>
<protein>
    <submittedName>
        <fullName evidence="8">Lipopolysaccharide biosynthesis protein</fullName>
    </submittedName>
</protein>
<keyword evidence="4 7" id="KW-0812">Transmembrane</keyword>
<keyword evidence="5 7" id="KW-1133">Transmembrane helix</keyword>
<comment type="subcellular location">
    <subcellularLocation>
        <location evidence="1">Cell membrane</location>
        <topology evidence="1">Multi-pass membrane protein</topology>
    </subcellularLocation>
</comment>
<name>A0ABQ4NN77_9RHOB</name>
<feature type="transmembrane region" description="Helical" evidence="7">
    <location>
        <begin position="429"/>
        <end position="447"/>
    </location>
</feature>
<comment type="caution">
    <text evidence="8">The sequence shown here is derived from an EMBL/GenBank/DDBJ whole genome shotgun (WGS) entry which is preliminary data.</text>
</comment>
<sequence length="493" mass="52569">MSETDQKAQKLVGAGALTAAERIIAQFCQFAVFVVAARILGPADFGIYALVSACAILLFRASEGGWAPYIMCWAGDVQVPRRVLTLSIICGVLFGLIGLVASSGISIWGLDTEIVVLVQLFSLWIVLATVSSAQKGMMIWQKSLRSSAVCEILGELAGLAVSLSTLLAGWGILSIVFGRLAYQITHLTISFVVTRTAPGFGFEGKMLADLWVFSQHFFFSRMLSNIRLYVATFIVGGALGPEEVGYYRVAERLVGAVTEVIAVPAQMLGWALFKQARDADTEAPDNDRLRAQLRLFLTLLVAISVPVFVWLMVASDALIETLLKSEWLPAVPLVLLLAVARLLGSFGIAIEPLLSMLDQSKQLPKLSLATLAVTVIATLAAVPFGLYAVAWAQIVAAAVLLGVTVWLFRRFADVGASEIISDLRRVIGPLTIGVAALLLADMGLGTFGGLPSLVAAILEGMVAMIAYAAALAVFAPELWTRLTGRGRAPTAEA</sequence>